<proteinExistence type="predicted"/>
<organism evidence="1 2">
    <name type="scientific">Candidatus Magasanikbacteria bacterium CG10_big_fil_rev_8_21_14_0_10_42_10</name>
    <dbReference type="NCBI Taxonomy" id="1974649"/>
    <lineage>
        <taxon>Bacteria</taxon>
        <taxon>Candidatus Magasanikiibacteriota</taxon>
    </lineage>
</organism>
<evidence type="ECO:0000313" key="2">
    <source>
        <dbReference type="Proteomes" id="UP000231530"/>
    </source>
</evidence>
<dbReference type="EMBL" id="PFBY01000031">
    <property type="protein sequence ID" value="PIR76345.1"/>
    <property type="molecule type" value="Genomic_DNA"/>
</dbReference>
<comment type="caution">
    <text evidence="1">The sequence shown here is derived from an EMBL/GenBank/DDBJ whole genome shotgun (WGS) entry which is preliminary data.</text>
</comment>
<gene>
    <name evidence="1" type="ORF">COU32_02575</name>
</gene>
<dbReference type="Proteomes" id="UP000231530">
    <property type="component" value="Unassembled WGS sequence"/>
</dbReference>
<evidence type="ECO:0000313" key="1">
    <source>
        <dbReference type="EMBL" id="PIR76345.1"/>
    </source>
</evidence>
<sequence length="153" mass="17573">MFDRQEVYETYATNQLWGLRLATREEDIVPHSTFYVAKINRFGQLMRRPSCLRFGMDPLCDGTEGQRQIHAYYLDHQDDPHRVPTIPLSEFIGEAQRSSCLFLVPLEGATNEQIWANLDGYFGFEPLVGYDLSRGLAEEPPPMGIVFSDEHIC</sequence>
<dbReference type="AlphaFoldDB" id="A0A2H0TW32"/>
<protein>
    <submittedName>
        <fullName evidence="1">Uncharacterized protein</fullName>
    </submittedName>
</protein>
<accession>A0A2H0TW32</accession>
<reference evidence="2" key="1">
    <citation type="submission" date="2017-09" db="EMBL/GenBank/DDBJ databases">
        <title>Depth-based differentiation of microbial function through sediment-hosted aquifers and enrichment of novel symbionts in the deep terrestrial subsurface.</title>
        <authorList>
            <person name="Probst A.J."/>
            <person name="Ladd B."/>
            <person name="Jarett J.K."/>
            <person name="Geller-Mcgrath D.E."/>
            <person name="Sieber C.M.K."/>
            <person name="Emerson J.B."/>
            <person name="Anantharaman K."/>
            <person name="Thomas B.C."/>
            <person name="Malmstrom R."/>
            <person name="Stieglmeier M."/>
            <person name="Klingl A."/>
            <person name="Woyke T."/>
            <person name="Ryan C.M."/>
            <person name="Banfield J.F."/>
        </authorList>
    </citation>
    <scope>NUCLEOTIDE SEQUENCE [LARGE SCALE GENOMIC DNA]</scope>
</reference>
<name>A0A2H0TW32_9BACT</name>